<evidence type="ECO:0000313" key="7">
    <source>
        <dbReference type="Proteomes" id="UP000828390"/>
    </source>
</evidence>
<dbReference type="GO" id="GO:0004315">
    <property type="term" value="F:3-oxoacyl-[acyl-carrier-protein] synthase activity"/>
    <property type="evidence" value="ECO:0007669"/>
    <property type="project" value="InterPro"/>
</dbReference>
<dbReference type="InterPro" id="IPR018201">
    <property type="entry name" value="Ketoacyl_synth_AS"/>
</dbReference>
<dbReference type="PANTHER" id="PTHR43775">
    <property type="entry name" value="FATTY ACID SYNTHASE"/>
    <property type="match status" value="1"/>
</dbReference>
<dbReference type="OrthoDB" id="329835at2759"/>
<keyword evidence="3 4" id="KW-0808">Transferase</keyword>
<feature type="domain" description="Ketosynthase family 3 (KS3)" evidence="5">
    <location>
        <begin position="4"/>
        <end position="428"/>
    </location>
</feature>
<reference evidence="6" key="2">
    <citation type="submission" date="2020-11" db="EMBL/GenBank/DDBJ databases">
        <authorList>
            <person name="McCartney M.A."/>
            <person name="Auch B."/>
            <person name="Kono T."/>
            <person name="Mallez S."/>
            <person name="Becker A."/>
            <person name="Gohl D.M."/>
            <person name="Silverstein K.A.T."/>
            <person name="Koren S."/>
            <person name="Bechman K.B."/>
            <person name="Herman A."/>
            <person name="Abrahante J.E."/>
            <person name="Garbe J."/>
        </authorList>
    </citation>
    <scope>NUCLEOTIDE SEQUENCE</scope>
    <source>
        <strain evidence="6">Duluth1</strain>
        <tissue evidence="6">Whole animal</tissue>
    </source>
</reference>
<dbReference type="InterPro" id="IPR050091">
    <property type="entry name" value="PKS_NRPS_Biosynth_Enz"/>
</dbReference>
<dbReference type="SMART" id="SM00825">
    <property type="entry name" value="PKS_KS"/>
    <property type="match status" value="1"/>
</dbReference>
<reference evidence="6" key="1">
    <citation type="journal article" date="2019" name="bioRxiv">
        <title>The Genome of the Zebra Mussel, Dreissena polymorpha: A Resource for Invasive Species Research.</title>
        <authorList>
            <person name="McCartney M.A."/>
            <person name="Auch B."/>
            <person name="Kono T."/>
            <person name="Mallez S."/>
            <person name="Zhang Y."/>
            <person name="Obille A."/>
            <person name="Becker A."/>
            <person name="Abrahante J.E."/>
            <person name="Garbe J."/>
            <person name="Badalamenti J.P."/>
            <person name="Herman A."/>
            <person name="Mangelson H."/>
            <person name="Liachko I."/>
            <person name="Sullivan S."/>
            <person name="Sone E.D."/>
            <person name="Koren S."/>
            <person name="Silverstein K.A.T."/>
            <person name="Beckman K.B."/>
            <person name="Gohl D.M."/>
        </authorList>
    </citation>
    <scope>NUCLEOTIDE SEQUENCE</scope>
    <source>
        <strain evidence="6">Duluth1</strain>
        <tissue evidence="6">Whole animal</tissue>
    </source>
</reference>
<dbReference type="SUPFAM" id="SSF53901">
    <property type="entry name" value="Thiolase-like"/>
    <property type="match status" value="1"/>
</dbReference>
<dbReference type="InterPro" id="IPR032821">
    <property type="entry name" value="PKS_assoc"/>
</dbReference>
<dbReference type="Gene3D" id="3.40.47.10">
    <property type="match status" value="1"/>
</dbReference>
<dbReference type="Pfam" id="PF02801">
    <property type="entry name" value="Ketoacyl-synt_C"/>
    <property type="match status" value="1"/>
</dbReference>
<dbReference type="InterPro" id="IPR016039">
    <property type="entry name" value="Thiolase-like"/>
</dbReference>
<evidence type="ECO:0000256" key="3">
    <source>
        <dbReference type="ARBA" id="ARBA00022679"/>
    </source>
</evidence>
<gene>
    <name evidence="6" type="ORF">DPMN_134852</name>
</gene>
<comment type="similarity">
    <text evidence="4">Belongs to the thiolase-like superfamily. Beta-ketoacyl-ACP synthases family.</text>
</comment>
<evidence type="ECO:0000313" key="6">
    <source>
        <dbReference type="EMBL" id="KAH3806529.1"/>
    </source>
</evidence>
<keyword evidence="1" id="KW-0596">Phosphopantetheine</keyword>
<dbReference type="GO" id="GO:0004312">
    <property type="term" value="F:fatty acid synthase activity"/>
    <property type="evidence" value="ECO:0007669"/>
    <property type="project" value="TreeGrafter"/>
</dbReference>
<dbReference type="PROSITE" id="PS52004">
    <property type="entry name" value="KS3_2"/>
    <property type="match status" value="1"/>
</dbReference>
<dbReference type="InterPro" id="IPR020841">
    <property type="entry name" value="PKS_Beta-ketoAc_synthase_dom"/>
</dbReference>
<evidence type="ECO:0000256" key="2">
    <source>
        <dbReference type="ARBA" id="ARBA00022553"/>
    </source>
</evidence>
<evidence type="ECO:0000256" key="4">
    <source>
        <dbReference type="RuleBase" id="RU003694"/>
    </source>
</evidence>
<keyword evidence="2" id="KW-0597">Phosphoprotein</keyword>
<dbReference type="AlphaFoldDB" id="A0A9D4FWE3"/>
<evidence type="ECO:0000259" key="5">
    <source>
        <dbReference type="PROSITE" id="PS52004"/>
    </source>
</evidence>
<dbReference type="Pfam" id="PF16197">
    <property type="entry name" value="KAsynt_C_assoc"/>
    <property type="match status" value="1"/>
</dbReference>
<dbReference type="GO" id="GO:0006633">
    <property type="term" value="P:fatty acid biosynthetic process"/>
    <property type="evidence" value="ECO:0007669"/>
    <property type="project" value="InterPro"/>
</dbReference>
<dbReference type="InterPro" id="IPR014030">
    <property type="entry name" value="Ketoacyl_synth_N"/>
</dbReference>
<dbReference type="PANTHER" id="PTHR43775:SF37">
    <property type="entry name" value="SI:DKEY-61P9.11"/>
    <property type="match status" value="1"/>
</dbReference>
<dbReference type="CDD" id="cd00833">
    <property type="entry name" value="PKS"/>
    <property type="match status" value="1"/>
</dbReference>
<dbReference type="PROSITE" id="PS00606">
    <property type="entry name" value="KS3_1"/>
    <property type="match status" value="1"/>
</dbReference>
<name>A0A9D4FWE3_DREPO</name>
<protein>
    <recommendedName>
        <fullName evidence="5">Ketosynthase family 3 (KS3) domain-containing protein</fullName>
    </recommendedName>
</protein>
<keyword evidence="7" id="KW-1185">Reference proteome</keyword>
<sequence length="504" mass="55278">MSEEPNIVIVGIGCRFPGANNVDEFWRLLKNGENHLIEVPPDRWNIETFYDADPSAPGKMYVRQGGFIPGVEDFDNRHFGISDEEARMMDPQQRLVLHCVHMALEDGGITRAELQKGKTGVYIGSMTYDYNAQANEDATICVPYSVTGNHFSIISARVSYVYNLTGPAMTIDTACSSSLVAINTASQALLLGDCDMAICGGVNCLFEPNVFVALCKAHMLSPHGQCRTFTKQADGYARGEGCGIVILKRMHKAIEQNNKIWGLIQSGTNQDGQNAQPISAPSGLQQEKLMEELFTKCNLDRNKIQVIEAHGTGTAIGDPTECRALGKVLGSKKFRKYLGSVKTNIGHLEAAAGVAGLIKVLLMMKYKTIVPSLWYSKENENPDLKLGEIGFTVPTICIPWDVTANNKRQASVNSFGFGGTNAHAVVTEVSVCQSYRSVSTFPLPAFVVISSHDEDSLYANIASFTERLKSGDYNLRSLSFTSTCKRDFMPIREALFADNHNRSD</sequence>
<dbReference type="Pfam" id="PF00109">
    <property type="entry name" value="ketoacyl-synt"/>
    <property type="match status" value="1"/>
</dbReference>
<evidence type="ECO:0000256" key="1">
    <source>
        <dbReference type="ARBA" id="ARBA00022450"/>
    </source>
</evidence>
<proteinExistence type="inferred from homology"/>
<accession>A0A9D4FWE3</accession>
<organism evidence="6 7">
    <name type="scientific">Dreissena polymorpha</name>
    <name type="common">Zebra mussel</name>
    <name type="synonym">Mytilus polymorpha</name>
    <dbReference type="NCBI Taxonomy" id="45954"/>
    <lineage>
        <taxon>Eukaryota</taxon>
        <taxon>Metazoa</taxon>
        <taxon>Spiralia</taxon>
        <taxon>Lophotrochozoa</taxon>
        <taxon>Mollusca</taxon>
        <taxon>Bivalvia</taxon>
        <taxon>Autobranchia</taxon>
        <taxon>Heteroconchia</taxon>
        <taxon>Euheterodonta</taxon>
        <taxon>Imparidentia</taxon>
        <taxon>Neoheterodontei</taxon>
        <taxon>Myida</taxon>
        <taxon>Dreissenoidea</taxon>
        <taxon>Dreissenidae</taxon>
        <taxon>Dreissena</taxon>
    </lineage>
</organism>
<dbReference type="InterPro" id="IPR014031">
    <property type="entry name" value="Ketoacyl_synth_C"/>
</dbReference>
<comment type="caution">
    <text evidence="6">The sequence shown here is derived from an EMBL/GenBank/DDBJ whole genome shotgun (WGS) entry which is preliminary data.</text>
</comment>
<dbReference type="Proteomes" id="UP000828390">
    <property type="component" value="Unassembled WGS sequence"/>
</dbReference>
<dbReference type="EMBL" id="JAIWYP010000006">
    <property type="protein sequence ID" value="KAH3806529.1"/>
    <property type="molecule type" value="Genomic_DNA"/>
</dbReference>